<feature type="transmembrane region" description="Helical" evidence="1">
    <location>
        <begin position="12"/>
        <end position="30"/>
    </location>
</feature>
<feature type="transmembrane region" description="Helical" evidence="1">
    <location>
        <begin position="65"/>
        <end position="85"/>
    </location>
</feature>
<feature type="transmembrane region" description="Helical" evidence="1">
    <location>
        <begin position="36"/>
        <end position="53"/>
    </location>
</feature>
<dbReference type="Pfam" id="PF07155">
    <property type="entry name" value="ECF-ribofla_trS"/>
    <property type="match status" value="1"/>
</dbReference>
<evidence type="ECO:0008006" key="4">
    <source>
        <dbReference type="Google" id="ProtNLM"/>
    </source>
</evidence>
<dbReference type="GO" id="GO:0016020">
    <property type="term" value="C:membrane"/>
    <property type="evidence" value="ECO:0007669"/>
    <property type="project" value="InterPro"/>
</dbReference>
<comment type="caution">
    <text evidence="2">The sequence shown here is derived from an EMBL/GenBank/DDBJ whole genome shotgun (WGS) entry which is preliminary data.</text>
</comment>
<organism evidence="2 3">
    <name type="scientific">Candidatus Reconcilbacillus cellulovorans</name>
    <dbReference type="NCBI Taxonomy" id="1906605"/>
    <lineage>
        <taxon>Bacteria</taxon>
        <taxon>Bacillati</taxon>
        <taxon>Bacillota</taxon>
        <taxon>Bacilli</taxon>
        <taxon>Bacillales</taxon>
        <taxon>Paenibacillaceae</taxon>
        <taxon>Candidatus Reconcilbacillus</taxon>
    </lineage>
</organism>
<sequence length="234" mass="25163">MVDRKRRERTIIVWLIVVALFVATLGVFPIVRSGNVAAVSWALLVVATALFYARFERRSVPAREMALLAALAAIAAVGRIPFAALPSVQPTTFVVVTAGIAFGAEAGFVVGAAAAVVSNLFLGQGFWTPWQMFAWGLAGATAGWLRRTGLFTGRFGMAAFGFAWGFLFGWLMNLYVAAEMWDVGGPKGLVALAAASFWFDLAHAATNAVLLGLFGRGWVRTLDRIGRKYKIVSD</sequence>
<feature type="transmembrane region" description="Helical" evidence="1">
    <location>
        <begin position="189"/>
        <end position="214"/>
    </location>
</feature>
<keyword evidence="1" id="KW-1133">Transmembrane helix</keyword>
<reference evidence="2 3" key="1">
    <citation type="submission" date="2016-12" db="EMBL/GenBank/DDBJ databases">
        <title>Candidatus Reconcilibacillus cellulovorans genome.</title>
        <authorList>
            <person name="Kolinko S."/>
            <person name="Wu Y.-W."/>
            <person name="Tachea F."/>
            <person name="Denzel E."/>
            <person name="Hiras J."/>
            <person name="Baecker N."/>
            <person name="Chan L.J."/>
            <person name="Eichorst S.A."/>
            <person name="Frey D."/>
            <person name="Adams P.D."/>
            <person name="Pray T."/>
            <person name="Tanjore D."/>
            <person name="Petzold C.J."/>
            <person name="Gladden J.M."/>
            <person name="Simmons B.A."/>
            <person name="Singer S.W."/>
        </authorList>
    </citation>
    <scope>NUCLEOTIDE SEQUENCE [LARGE SCALE GENOMIC DNA]</scope>
    <source>
        <strain evidence="2">JTherm</strain>
    </source>
</reference>
<dbReference type="Proteomes" id="UP000243688">
    <property type="component" value="Unassembled WGS sequence"/>
</dbReference>
<dbReference type="Gene3D" id="1.10.1760.20">
    <property type="match status" value="1"/>
</dbReference>
<name>A0A2A6E1M0_9BACL</name>
<dbReference type="InterPro" id="IPR009825">
    <property type="entry name" value="ECF_substrate-spec-like"/>
</dbReference>
<evidence type="ECO:0000313" key="2">
    <source>
        <dbReference type="EMBL" id="PDO10706.1"/>
    </source>
</evidence>
<evidence type="ECO:0000256" key="1">
    <source>
        <dbReference type="SAM" id="Phobius"/>
    </source>
</evidence>
<feature type="transmembrane region" description="Helical" evidence="1">
    <location>
        <begin position="155"/>
        <end position="177"/>
    </location>
</feature>
<keyword evidence="1" id="KW-0472">Membrane</keyword>
<keyword evidence="1" id="KW-0812">Transmembrane</keyword>
<accession>A0A2A6E1M0</accession>
<dbReference type="EMBL" id="MOXJ01000010">
    <property type="protein sequence ID" value="PDO10706.1"/>
    <property type="molecule type" value="Genomic_DNA"/>
</dbReference>
<proteinExistence type="predicted"/>
<evidence type="ECO:0000313" key="3">
    <source>
        <dbReference type="Proteomes" id="UP000243688"/>
    </source>
</evidence>
<protein>
    <recommendedName>
        <fullName evidence="4">ECF transporter S component</fullName>
    </recommendedName>
</protein>
<gene>
    <name evidence="2" type="ORF">BLM47_05725</name>
</gene>
<feature type="transmembrane region" description="Helical" evidence="1">
    <location>
        <begin position="91"/>
        <end position="122"/>
    </location>
</feature>
<dbReference type="AlphaFoldDB" id="A0A2A6E1M0"/>